<reference evidence="3 4" key="1">
    <citation type="journal article" date="2011" name="Nature">
        <title>A high-resolution map of human evolutionary constraint using 29 mammals.</title>
        <authorList>
            <person name="Lindblad-Toh K."/>
            <person name="Garber M."/>
            <person name="Zuk O."/>
            <person name="Lin M.F."/>
            <person name="Parker B.J."/>
            <person name="Washietl S."/>
            <person name="Kheradpour P."/>
            <person name="Ernst J."/>
            <person name="Jordan G."/>
            <person name="Mauceli E."/>
            <person name="Ward L.D."/>
            <person name="Lowe C.B."/>
            <person name="Holloway A.K."/>
            <person name="Clamp M."/>
            <person name="Gnerre S."/>
            <person name="Alfoldi J."/>
            <person name="Beal K."/>
            <person name="Chang J."/>
            <person name="Clawson H."/>
            <person name="Cuff J."/>
            <person name="Di Palma F."/>
            <person name="Fitzgerald S."/>
            <person name="Flicek P."/>
            <person name="Guttman M."/>
            <person name="Hubisz M.J."/>
            <person name="Jaffe D.B."/>
            <person name="Jungreis I."/>
            <person name="Kent W.J."/>
            <person name="Kostka D."/>
            <person name="Lara M."/>
            <person name="Martins A.L."/>
            <person name="Massingham T."/>
            <person name="Moltke I."/>
            <person name="Raney B.J."/>
            <person name="Rasmussen M.D."/>
            <person name="Robinson J."/>
            <person name="Stark A."/>
            <person name="Vilella A.J."/>
            <person name="Wen J."/>
            <person name="Xie X."/>
            <person name="Zody M.C."/>
            <person name="Baldwin J."/>
            <person name="Bloom T."/>
            <person name="Chin C.W."/>
            <person name="Heiman D."/>
            <person name="Nicol R."/>
            <person name="Nusbaum C."/>
            <person name="Young S."/>
            <person name="Wilkinson J."/>
            <person name="Worley K.C."/>
            <person name="Kovar C.L."/>
            <person name="Muzny D.M."/>
            <person name="Gibbs R.A."/>
            <person name="Cree A."/>
            <person name="Dihn H.H."/>
            <person name="Fowler G."/>
            <person name="Jhangiani S."/>
            <person name="Joshi V."/>
            <person name="Lee S."/>
            <person name="Lewis L.R."/>
            <person name="Nazareth L.V."/>
            <person name="Okwuonu G."/>
            <person name="Santibanez J."/>
            <person name="Warren W.C."/>
            <person name="Mardis E.R."/>
            <person name="Weinstock G.M."/>
            <person name="Wilson R.K."/>
            <person name="Delehaunty K."/>
            <person name="Dooling D."/>
            <person name="Fronik C."/>
            <person name="Fulton L."/>
            <person name="Fulton B."/>
            <person name="Graves T."/>
            <person name="Minx P."/>
            <person name="Sodergren E."/>
            <person name="Birney E."/>
            <person name="Margulies E.H."/>
            <person name="Herrero J."/>
            <person name="Green E.D."/>
            <person name="Haussler D."/>
            <person name="Siepel A."/>
            <person name="Goldman N."/>
            <person name="Pollard K.S."/>
            <person name="Pedersen J.S."/>
            <person name="Lander E.S."/>
            <person name="Kellis M."/>
        </authorList>
    </citation>
    <scope>NUCLEOTIDE SEQUENCE [LARGE SCALE GENOMIC DNA]</scope>
    <source>
        <strain evidence="3 4">Thorbecke inbred</strain>
    </source>
</reference>
<dbReference type="InterPro" id="IPR026716">
    <property type="entry name" value="PBIR1/2/3"/>
</dbReference>
<dbReference type="Ensembl" id="ENSOCUT00000034485.1">
    <property type="protein sequence ID" value="ENSOCUP00000048847.1"/>
    <property type="gene ID" value="ENSOCUG00000035074.1"/>
</dbReference>
<protein>
    <recommendedName>
        <fullName evidence="5">Family with sequence similarity 122C</fullName>
    </recommendedName>
</protein>
<evidence type="ECO:0000313" key="3">
    <source>
        <dbReference type="Ensembl" id="ENSOCUP00000048847.1"/>
    </source>
</evidence>
<reference evidence="3" key="2">
    <citation type="submission" date="2025-08" db="UniProtKB">
        <authorList>
            <consortium name="Ensembl"/>
        </authorList>
    </citation>
    <scope>IDENTIFICATION</scope>
    <source>
        <strain evidence="3">Thorbecke</strain>
    </source>
</reference>
<evidence type="ECO:0000256" key="2">
    <source>
        <dbReference type="SAM" id="MobiDB-lite"/>
    </source>
</evidence>
<dbReference type="GO" id="GO:0044818">
    <property type="term" value="P:mitotic G2/M transition checkpoint"/>
    <property type="evidence" value="ECO:0007669"/>
    <property type="project" value="TreeGrafter"/>
</dbReference>
<reference evidence="3" key="3">
    <citation type="submission" date="2025-09" db="UniProtKB">
        <authorList>
            <consortium name="Ensembl"/>
        </authorList>
    </citation>
    <scope>IDENTIFICATION</scope>
    <source>
        <strain evidence="3">Thorbecke</strain>
    </source>
</reference>
<dbReference type="AlphaFoldDB" id="A0A5F9DR51"/>
<dbReference type="GeneTree" id="ENSGT00390000015476"/>
<dbReference type="PANTHER" id="PTHR22227">
    <property type="entry name" value="FAMILY WITH SEQUENCE SIMILARITY 122B ISOFORM X1"/>
    <property type="match status" value="1"/>
</dbReference>
<dbReference type="Bgee" id="ENSOCUG00000035074">
    <property type="expression patterns" value="Expressed in testis and 6 other cell types or tissues"/>
</dbReference>
<evidence type="ECO:0008006" key="5">
    <source>
        <dbReference type="Google" id="ProtNLM"/>
    </source>
</evidence>
<evidence type="ECO:0000256" key="1">
    <source>
        <dbReference type="ARBA" id="ARBA00006725"/>
    </source>
</evidence>
<dbReference type="GO" id="GO:0005634">
    <property type="term" value="C:nucleus"/>
    <property type="evidence" value="ECO:0007669"/>
    <property type="project" value="TreeGrafter"/>
</dbReference>
<dbReference type="EMBL" id="AAGW02046803">
    <property type="status" value="NOT_ANNOTATED_CDS"/>
    <property type="molecule type" value="Genomic_DNA"/>
</dbReference>
<dbReference type="Proteomes" id="UP000001811">
    <property type="component" value="Chromosome X"/>
</dbReference>
<sequence>MEVDLELQPNTENTDSSILRRSSSAPMINGLGDNSQVFQDEAIRIRRNSSTFMSQQCLLFPPPSISTSLSRVHQIKQVRRLSNLTAAH</sequence>
<comment type="similarity">
    <text evidence="1">Belongs to the FAM122 family.</text>
</comment>
<dbReference type="EMBL" id="AAGW02046804">
    <property type="status" value="NOT_ANNOTATED_CDS"/>
    <property type="molecule type" value="Genomic_DNA"/>
</dbReference>
<dbReference type="InParanoid" id="A0A5F9DR51"/>
<name>A0A5F9DR51_RABIT</name>
<proteinExistence type="inferred from homology"/>
<evidence type="ECO:0000313" key="4">
    <source>
        <dbReference type="Proteomes" id="UP000001811"/>
    </source>
</evidence>
<organism evidence="3 4">
    <name type="scientific">Oryctolagus cuniculus</name>
    <name type="common">Rabbit</name>
    <dbReference type="NCBI Taxonomy" id="9986"/>
    <lineage>
        <taxon>Eukaryota</taxon>
        <taxon>Metazoa</taxon>
        <taxon>Chordata</taxon>
        <taxon>Craniata</taxon>
        <taxon>Vertebrata</taxon>
        <taxon>Euteleostomi</taxon>
        <taxon>Mammalia</taxon>
        <taxon>Eutheria</taxon>
        <taxon>Euarchontoglires</taxon>
        <taxon>Glires</taxon>
        <taxon>Lagomorpha</taxon>
        <taxon>Leporidae</taxon>
        <taxon>Oryctolagus</taxon>
    </lineage>
</organism>
<feature type="compositionally biased region" description="Polar residues" evidence="2">
    <location>
        <begin position="8"/>
        <end position="33"/>
    </location>
</feature>
<dbReference type="PANTHER" id="PTHR22227:SF3">
    <property type="entry name" value="PABIR FAMILY MEMBER 1"/>
    <property type="match status" value="1"/>
</dbReference>
<feature type="region of interest" description="Disordered" evidence="2">
    <location>
        <begin position="1"/>
        <end position="33"/>
    </location>
</feature>
<keyword evidence="4" id="KW-1185">Reference proteome</keyword>
<accession>A0A5F9DR51</accession>
<dbReference type="GO" id="GO:0004865">
    <property type="term" value="F:protein serine/threonine phosphatase inhibitor activity"/>
    <property type="evidence" value="ECO:0007669"/>
    <property type="project" value="InterPro"/>
</dbReference>
<dbReference type="GO" id="GO:0005737">
    <property type="term" value="C:cytoplasm"/>
    <property type="evidence" value="ECO:0007669"/>
    <property type="project" value="TreeGrafter"/>
</dbReference>